<evidence type="ECO:0000256" key="5">
    <source>
        <dbReference type="SAM" id="SignalP"/>
    </source>
</evidence>
<feature type="signal peptide" evidence="5">
    <location>
        <begin position="1"/>
        <end position="20"/>
    </location>
</feature>
<dbReference type="AlphaFoldDB" id="A0A336MAS8"/>
<dbReference type="GO" id="GO:0005615">
    <property type="term" value="C:extracellular space"/>
    <property type="evidence" value="ECO:0007669"/>
    <property type="project" value="TreeGrafter"/>
</dbReference>
<proteinExistence type="inferred from homology"/>
<keyword evidence="4 5" id="KW-0732">Signal</keyword>
<comment type="similarity">
    <text evidence="2">Belongs to the PBP/GOBP family.</text>
</comment>
<dbReference type="InterPro" id="IPR036728">
    <property type="entry name" value="PBP_GOBP_sf"/>
</dbReference>
<comment type="subcellular location">
    <subcellularLocation>
        <location evidence="1">Secreted</location>
    </subcellularLocation>
</comment>
<evidence type="ECO:0000256" key="2">
    <source>
        <dbReference type="ARBA" id="ARBA00008098"/>
    </source>
</evidence>
<dbReference type="GO" id="GO:0007608">
    <property type="term" value="P:sensory perception of smell"/>
    <property type="evidence" value="ECO:0007669"/>
    <property type="project" value="TreeGrafter"/>
</dbReference>
<gene>
    <name evidence="6" type="primary">CSON014537</name>
</gene>
<name>A0A336MAS8_CULSO</name>
<dbReference type="Gene3D" id="1.10.238.20">
    <property type="entry name" value="Pheromone/general odorant binding protein domain"/>
    <property type="match status" value="1"/>
</dbReference>
<evidence type="ECO:0000313" key="6">
    <source>
        <dbReference type="EMBL" id="SSX27444.1"/>
    </source>
</evidence>
<keyword evidence="3" id="KW-0964">Secreted</keyword>
<evidence type="ECO:0000256" key="1">
    <source>
        <dbReference type="ARBA" id="ARBA00004613"/>
    </source>
</evidence>
<evidence type="ECO:0000256" key="3">
    <source>
        <dbReference type="ARBA" id="ARBA00022525"/>
    </source>
</evidence>
<organism evidence="6">
    <name type="scientific">Culicoides sonorensis</name>
    <name type="common">Biting midge</name>
    <dbReference type="NCBI Taxonomy" id="179676"/>
    <lineage>
        <taxon>Eukaryota</taxon>
        <taxon>Metazoa</taxon>
        <taxon>Ecdysozoa</taxon>
        <taxon>Arthropoda</taxon>
        <taxon>Hexapoda</taxon>
        <taxon>Insecta</taxon>
        <taxon>Pterygota</taxon>
        <taxon>Neoptera</taxon>
        <taxon>Endopterygota</taxon>
        <taxon>Diptera</taxon>
        <taxon>Nematocera</taxon>
        <taxon>Chironomoidea</taxon>
        <taxon>Ceratopogonidae</taxon>
        <taxon>Ceratopogoninae</taxon>
        <taxon>Culicoides</taxon>
        <taxon>Monoculicoides</taxon>
    </lineage>
</organism>
<feature type="chain" id="PRO_5016256997" evidence="5">
    <location>
        <begin position="21"/>
        <end position="136"/>
    </location>
</feature>
<dbReference type="PANTHER" id="PTHR11857">
    <property type="entry name" value="ODORANT BINDING PROTEIN-RELATED"/>
    <property type="match status" value="1"/>
</dbReference>
<evidence type="ECO:0000256" key="4">
    <source>
        <dbReference type="ARBA" id="ARBA00022729"/>
    </source>
</evidence>
<dbReference type="EMBL" id="UFQT01000829">
    <property type="protein sequence ID" value="SSX27444.1"/>
    <property type="molecule type" value="Genomic_DNA"/>
</dbReference>
<dbReference type="InterPro" id="IPR006170">
    <property type="entry name" value="PBP/GOBP"/>
</dbReference>
<dbReference type="VEuPathDB" id="VectorBase:CSON014537"/>
<reference evidence="6" key="1">
    <citation type="submission" date="2018-07" db="EMBL/GenBank/DDBJ databases">
        <authorList>
            <person name="Quirk P.G."/>
            <person name="Krulwich T.A."/>
        </authorList>
    </citation>
    <scope>NUCLEOTIDE SEQUENCE</scope>
</reference>
<protein>
    <submittedName>
        <fullName evidence="6">CSON014537 protein</fullName>
    </submittedName>
</protein>
<dbReference type="OMA" id="IRNHEAI"/>
<dbReference type="Pfam" id="PF01395">
    <property type="entry name" value="PBP_GOBP"/>
    <property type="match status" value="1"/>
</dbReference>
<sequence length="136" mass="15637">MKSNLLTFFVLIMIIMGINALPPPRLNLGIHKDKCMAESGASPESVEKIRNHEAIDDEEGKCFKKCMCLNLGLCDDKMRIKADVLLEKKPFLPADKVLQEIPKCNELKGRNECDTVFTRYLCFWEKVPEVRSHKPW</sequence>
<accession>A0A336MAS8</accession>
<dbReference type="GO" id="GO:0005549">
    <property type="term" value="F:odorant binding"/>
    <property type="evidence" value="ECO:0007669"/>
    <property type="project" value="InterPro"/>
</dbReference>
<dbReference type="SMART" id="SM00708">
    <property type="entry name" value="PhBP"/>
    <property type="match status" value="1"/>
</dbReference>
<dbReference type="SUPFAM" id="SSF47565">
    <property type="entry name" value="Insect pheromone/odorant-binding proteins"/>
    <property type="match status" value="1"/>
</dbReference>
<dbReference type="CDD" id="cd23992">
    <property type="entry name" value="PBP_GOBP"/>
    <property type="match status" value="1"/>
</dbReference>